<dbReference type="EMBL" id="JAPDFW010000092">
    <property type="protein sequence ID" value="KAJ5071028.1"/>
    <property type="molecule type" value="Genomic_DNA"/>
</dbReference>
<feature type="domain" description="AAA+ ATPase" evidence="5">
    <location>
        <begin position="856"/>
        <end position="989"/>
    </location>
</feature>
<evidence type="ECO:0000256" key="1">
    <source>
        <dbReference type="ARBA" id="ARBA00006914"/>
    </source>
</evidence>
<keyword evidence="2" id="KW-0547">Nucleotide-binding</keyword>
<dbReference type="PANTHER" id="PTHR23073">
    <property type="entry name" value="26S PROTEASOME REGULATORY SUBUNIT"/>
    <property type="match status" value="1"/>
</dbReference>
<dbReference type="CDD" id="cd19481">
    <property type="entry name" value="RecA-like_protease"/>
    <property type="match status" value="2"/>
</dbReference>
<dbReference type="Pfam" id="PF00004">
    <property type="entry name" value="AAA"/>
    <property type="match status" value="2"/>
</dbReference>
<evidence type="ECO:0000256" key="3">
    <source>
        <dbReference type="ARBA" id="ARBA00022840"/>
    </source>
</evidence>
<evidence type="ECO:0000259" key="5">
    <source>
        <dbReference type="SMART" id="SM00382"/>
    </source>
</evidence>
<evidence type="ECO:0000256" key="2">
    <source>
        <dbReference type="ARBA" id="ARBA00022741"/>
    </source>
</evidence>
<keyword evidence="4" id="KW-0175">Coiled coil</keyword>
<dbReference type="OrthoDB" id="10042665at2759"/>
<dbReference type="InterPro" id="IPR050221">
    <property type="entry name" value="26S_Proteasome_ATPase"/>
</dbReference>
<dbReference type="GO" id="GO:0016887">
    <property type="term" value="F:ATP hydrolysis activity"/>
    <property type="evidence" value="ECO:0007669"/>
    <property type="project" value="InterPro"/>
</dbReference>
<dbReference type="InterPro" id="IPR003959">
    <property type="entry name" value="ATPase_AAA_core"/>
</dbReference>
<comment type="similarity">
    <text evidence="1">Belongs to the AAA ATPase family.</text>
</comment>
<dbReference type="GO" id="GO:0005524">
    <property type="term" value="F:ATP binding"/>
    <property type="evidence" value="ECO:0007669"/>
    <property type="project" value="UniProtKB-KW"/>
</dbReference>
<reference evidence="6" key="1">
    <citation type="submission" date="2022-10" db="EMBL/GenBank/DDBJ databases">
        <title>Novel sulphate-reducing endosymbionts in the free-living metamonad Anaeramoeba.</title>
        <authorList>
            <person name="Jerlstrom-Hultqvist J."/>
            <person name="Cepicka I."/>
            <person name="Gallot-Lavallee L."/>
            <person name="Salas-Leiva D."/>
            <person name="Curtis B.A."/>
            <person name="Zahonova K."/>
            <person name="Pipaliya S."/>
            <person name="Dacks J."/>
            <person name="Roger A.J."/>
        </authorList>
    </citation>
    <scope>NUCLEOTIDE SEQUENCE</scope>
    <source>
        <strain evidence="6">BMAN</strain>
    </source>
</reference>
<dbReference type="InterPro" id="IPR027417">
    <property type="entry name" value="P-loop_NTPase"/>
</dbReference>
<organism evidence="6 7">
    <name type="scientific">Anaeramoeba ignava</name>
    <name type="common">Anaerobic marine amoeba</name>
    <dbReference type="NCBI Taxonomy" id="1746090"/>
    <lineage>
        <taxon>Eukaryota</taxon>
        <taxon>Metamonada</taxon>
        <taxon>Anaeramoebidae</taxon>
        <taxon>Anaeramoeba</taxon>
    </lineage>
</organism>
<gene>
    <name evidence="6" type="ORF">M0811_02010</name>
</gene>
<dbReference type="InterPro" id="IPR025662">
    <property type="entry name" value="Sigma_54_int_dom_ATP-bd_1"/>
</dbReference>
<dbReference type="Gene3D" id="3.40.50.300">
    <property type="entry name" value="P-loop containing nucleotide triphosphate hydrolases"/>
    <property type="match status" value="2"/>
</dbReference>
<dbReference type="SMART" id="SM00382">
    <property type="entry name" value="AAA"/>
    <property type="match status" value="2"/>
</dbReference>
<proteinExistence type="inferred from homology"/>
<evidence type="ECO:0000313" key="7">
    <source>
        <dbReference type="Proteomes" id="UP001149090"/>
    </source>
</evidence>
<feature type="domain" description="AAA+ ATPase" evidence="5">
    <location>
        <begin position="603"/>
        <end position="724"/>
    </location>
</feature>
<keyword evidence="7" id="KW-1185">Reference proteome</keyword>
<keyword evidence="3" id="KW-0067">ATP-binding</keyword>
<sequence>MEFIEEFEKKSTFAKYLLNPFFRQVLQFDPKKPFNSDAEYFELMEARLWFCFLEHELQTNNADSLVLPIGKTLHLNFEQVIEVLSLIKSLDQKVIEIRESKLSVMKLKPRVVRWSQKVGLSEKEALGFTYLVLNQTGNHVRGLEDFQINIPVNFVTYTGMNSHELMGFFRETRKHIKESIFEYFDPHYFLQNTLYIAEEVLVALLNGKMSEEQILKIDKTTLQEVIDEEKTEDKIEVKEKEKEKEKDKTEVKEKIEETDLFEFIKKEMTADKITNKTDENLKDFAERFNKQVKEEKDFGYGDDQTQLTEEVEKDIEKITGQIENVEIVEKIGNVKKVELTEITENGDKMENTEMVDKEENSADLKPYKTDLEYLEDYFEKFTVLIRISNERQNEMQSRIYGGYAQSEVILRQLIAKERVLGKKCERRLELTKKEGEWLPRIERLSEARRLNEFEKEVVLFLVGSNISQSMQNAGAVRDLSVARLIRFFCRTLHEEMEKRKFFYKTGTLIRDGIVRVLGAGFHNNLDDLYLTVDRRMLDFVMGIDTEMSEMVEGSHLYSSQVELDNVILGTEQKQTIVRTVLEYDNFVKCRNKLGLEDVITFSGGIVMLFYGESGTGKTMMANALGNALKKKIMLVNFPTLGQSEAGENIKYIFREAKIYQALLFFDECEALFESREHGKYDVNLLLTEIERFDGIIILATNRAFDLDEGMHRRITIAAEFTKPDALLREKIWRTHLPPSLSLDKDVNIKALASKYELTGGFIKNAVLSALSLALAESESHTNVTLTHKHLEQGAQFQLRSRLRMVDFHRRVVPQRGMDAVVLPKETQDILFEIINAEKARQVLHNWGFDSQCGFQRGTTVLFTGLPGTGKTLAAEAIGFETGKPLKIVNAAEVLSKFVGDTSKNIDSLFHQAAVHDSLLVFDEAEGLFGKRHLDQTNSVDRYANVDVGLLLYHMEQYNGIVILCTNKIDLIDPAFFRRMKYVVDFSLPSPSLREKLWKILIPNAAPCDSDIQFSLLARDFAFAGGNIKNAIFRAASKVALRDEGDRSIHMDDLIKAARDEQRKMEKSKLVY</sequence>
<dbReference type="OMA" id="CDTFQEQ"/>
<dbReference type="InterPro" id="IPR054472">
    <property type="entry name" value="WHD"/>
</dbReference>
<accession>A0A9Q0LE41</accession>
<dbReference type="Pfam" id="PF22977">
    <property type="entry name" value="WHD"/>
    <property type="match status" value="1"/>
</dbReference>
<evidence type="ECO:0000313" key="6">
    <source>
        <dbReference type="EMBL" id="KAJ5071028.1"/>
    </source>
</evidence>
<feature type="coiled-coil region" evidence="4">
    <location>
        <begin position="228"/>
        <end position="258"/>
    </location>
</feature>
<name>A0A9Q0LE41_ANAIG</name>
<dbReference type="AlphaFoldDB" id="A0A9Q0LE41"/>
<comment type="caution">
    <text evidence="6">The sequence shown here is derived from an EMBL/GenBank/DDBJ whole genome shotgun (WGS) entry which is preliminary data.</text>
</comment>
<protein>
    <submittedName>
        <fullName evidence="6">Atpase</fullName>
    </submittedName>
</protein>
<dbReference type="SUPFAM" id="SSF52540">
    <property type="entry name" value="P-loop containing nucleoside triphosphate hydrolases"/>
    <property type="match status" value="2"/>
</dbReference>
<dbReference type="PROSITE" id="PS00675">
    <property type="entry name" value="SIGMA54_INTERACT_1"/>
    <property type="match status" value="1"/>
</dbReference>
<dbReference type="Proteomes" id="UP001149090">
    <property type="component" value="Unassembled WGS sequence"/>
</dbReference>
<evidence type="ECO:0000256" key="4">
    <source>
        <dbReference type="SAM" id="Coils"/>
    </source>
</evidence>
<dbReference type="InterPro" id="IPR003593">
    <property type="entry name" value="AAA+_ATPase"/>
</dbReference>